<dbReference type="PANTHER" id="PTHR33121">
    <property type="entry name" value="CYCLIC DI-GMP PHOSPHODIESTERASE PDEF"/>
    <property type="match status" value="1"/>
</dbReference>
<evidence type="ECO:0000313" key="6">
    <source>
        <dbReference type="Proteomes" id="UP001209681"/>
    </source>
</evidence>
<name>A0ABT3NAJ8_9BACT</name>
<dbReference type="SMART" id="SM00052">
    <property type="entry name" value="EAL"/>
    <property type="match status" value="1"/>
</dbReference>
<evidence type="ECO:0000259" key="2">
    <source>
        <dbReference type="PROSITE" id="PS50110"/>
    </source>
</evidence>
<dbReference type="SMART" id="SM00267">
    <property type="entry name" value="GGDEF"/>
    <property type="match status" value="1"/>
</dbReference>
<reference evidence="5 6" key="1">
    <citation type="submission" date="2022-11" db="EMBL/GenBank/DDBJ databases">
        <title>Desulfobotulus tamanensis H1 sp. nov. - anaerobic, alkaliphilic, sulphate reducing bacterium isolated from terrestrial mud volcano.</title>
        <authorList>
            <person name="Frolova A."/>
            <person name="Merkel A.Y."/>
            <person name="Slobodkin A.I."/>
        </authorList>
    </citation>
    <scope>NUCLEOTIDE SEQUENCE [LARGE SCALE GENOMIC DNA]</scope>
    <source>
        <strain evidence="5 6">H1</strain>
    </source>
</reference>
<dbReference type="Proteomes" id="UP001209681">
    <property type="component" value="Unassembled WGS sequence"/>
</dbReference>
<accession>A0ABT3NAJ8</accession>
<dbReference type="PROSITE" id="PS50887">
    <property type="entry name" value="GGDEF"/>
    <property type="match status" value="1"/>
</dbReference>
<dbReference type="InterPro" id="IPR050706">
    <property type="entry name" value="Cyclic-di-GMP_PDE-like"/>
</dbReference>
<dbReference type="Gene3D" id="3.40.50.2300">
    <property type="match status" value="1"/>
</dbReference>
<feature type="domain" description="GGDEF" evidence="4">
    <location>
        <begin position="354"/>
        <end position="480"/>
    </location>
</feature>
<dbReference type="InterPro" id="IPR035919">
    <property type="entry name" value="EAL_sf"/>
</dbReference>
<keyword evidence="6" id="KW-1185">Reference proteome</keyword>
<dbReference type="Gene3D" id="3.30.70.270">
    <property type="match status" value="1"/>
</dbReference>
<dbReference type="InterPro" id="IPR011006">
    <property type="entry name" value="CheY-like_superfamily"/>
</dbReference>
<organism evidence="5 6">
    <name type="scientific">Desulfobotulus pelophilus</name>
    <dbReference type="NCBI Taxonomy" id="2823377"/>
    <lineage>
        <taxon>Bacteria</taxon>
        <taxon>Pseudomonadati</taxon>
        <taxon>Thermodesulfobacteriota</taxon>
        <taxon>Desulfobacteria</taxon>
        <taxon>Desulfobacterales</taxon>
        <taxon>Desulfobacteraceae</taxon>
        <taxon>Desulfobotulus</taxon>
    </lineage>
</organism>
<evidence type="ECO:0000259" key="3">
    <source>
        <dbReference type="PROSITE" id="PS50883"/>
    </source>
</evidence>
<dbReference type="InterPro" id="IPR001633">
    <property type="entry name" value="EAL_dom"/>
</dbReference>
<dbReference type="RefSeq" id="WP_265425373.1">
    <property type="nucleotide sequence ID" value="NZ_JAPFPW010000012.1"/>
</dbReference>
<feature type="domain" description="Response regulatory" evidence="2">
    <location>
        <begin position="37"/>
        <end position="161"/>
    </location>
</feature>
<dbReference type="Pfam" id="PF11849">
    <property type="entry name" value="DUF3369"/>
    <property type="match status" value="1"/>
</dbReference>
<dbReference type="PROSITE" id="PS50110">
    <property type="entry name" value="RESPONSE_REGULATORY"/>
    <property type="match status" value="1"/>
</dbReference>
<dbReference type="SUPFAM" id="SSF55073">
    <property type="entry name" value="Nucleotide cyclase"/>
    <property type="match status" value="1"/>
</dbReference>
<dbReference type="PANTHER" id="PTHR33121:SF70">
    <property type="entry name" value="SIGNALING PROTEIN YKOW"/>
    <property type="match status" value="1"/>
</dbReference>
<comment type="caution">
    <text evidence="5">The sequence shown here is derived from an EMBL/GenBank/DDBJ whole genome shotgun (WGS) entry which is preliminary data.</text>
</comment>
<dbReference type="SUPFAM" id="SSF141868">
    <property type="entry name" value="EAL domain-like"/>
    <property type="match status" value="1"/>
</dbReference>
<dbReference type="InterPro" id="IPR001789">
    <property type="entry name" value="Sig_transdc_resp-reg_receiver"/>
</dbReference>
<feature type="domain" description="EAL" evidence="3">
    <location>
        <begin position="489"/>
        <end position="740"/>
    </location>
</feature>
<dbReference type="InterPro" id="IPR000160">
    <property type="entry name" value="GGDEF_dom"/>
</dbReference>
<dbReference type="CDD" id="cd01948">
    <property type="entry name" value="EAL"/>
    <property type="match status" value="1"/>
</dbReference>
<dbReference type="PROSITE" id="PS50883">
    <property type="entry name" value="EAL"/>
    <property type="match status" value="1"/>
</dbReference>
<sequence>MNDQPRLLPSDELIFIEEDTDSHPSHREATDTGPPWQILVVDDDGDVHRATELALRDLQIENRPLQLLHAHSGEEACRMVEASPNLAVILLDVVMESDDAGLRVVHHVREKIGRKALRIILRTGQPGYAPELETIRSYDINDYKTKSELTRVRLFTSLTTAVRAYTQMRSHEDMRRGLEMVVRASTELNKLNGMQLFAEGVVAQLCALLQMEPEGLICAQEGAGENKEPARIIAAAGNFRHLMHQPLETLNMPHVQKALEHCLRERKNIFEHDLLLYFATEKGRGLAAFVEVRRTLESTEMDLLEVFCSSMAVGFDNVMLYERLVDQAYLDPMLRIPNLNRLLEVLEQPELERKRTTLALLDIDDFSAINDTLGHEMGDAVLHAIARRLENGMQGSLIARLGSDLFALLGPSREISPEKLQDLFTGNFEVMGQHVRISATMGLVRLTQDTGPGSRLLKDAHVALKQAKLRQKGTALYFSESMGQDVRERMRLLISLREAFNTQLLFLVYQPKISLQTGLASGMEALLRWRMPDGSFVPPDRFIPLAEQSGLMIALGTFVLRTACQQLYRLMDAGFTDLIMAINISQAQLREQDFIPILQSAIEDAGVPAEQVELEITESMAAEDLMRIRTLLDAIRSMGVKVAIDDFGTGFSSLSVLRHLHTQRLKIDRSFVHEILEDDSIARMVIGLGHSLGMSITAEGVETEAQRQALFSLGCDEGQGWLFARPMEEPALLEWLQGTEKGKPSL</sequence>
<dbReference type="Gene3D" id="3.20.20.450">
    <property type="entry name" value="EAL domain"/>
    <property type="match status" value="1"/>
</dbReference>
<dbReference type="CDD" id="cd01949">
    <property type="entry name" value="GGDEF"/>
    <property type="match status" value="1"/>
</dbReference>
<dbReference type="InterPro" id="IPR043128">
    <property type="entry name" value="Rev_trsase/Diguanyl_cyclase"/>
</dbReference>
<evidence type="ECO:0000259" key="4">
    <source>
        <dbReference type="PROSITE" id="PS50887"/>
    </source>
</evidence>
<feature type="modified residue" description="4-aspartylphosphate" evidence="1">
    <location>
        <position position="92"/>
    </location>
</feature>
<dbReference type="Pfam" id="PF00990">
    <property type="entry name" value="GGDEF"/>
    <property type="match status" value="1"/>
</dbReference>
<dbReference type="InterPro" id="IPR021800">
    <property type="entry name" value="DUF3369"/>
</dbReference>
<dbReference type="Pfam" id="PF00563">
    <property type="entry name" value="EAL"/>
    <property type="match status" value="1"/>
</dbReference>
<dbReference type="SMART" id="SM00448">
    <property type="entry name" value="REC"/>
    <property type="match status" value="1"/>
</dbReference>
<dbReference type="NCBIfam" id="TIGR00254">
    <property type="entry name" value="GGDEF"/>
    <property type="match status" value="1"/>
</dbReference>
<dbReference type="SUPFAM" id="SSF52172">
    <property type="entry name" value="CheY-like"/>
    <property type="match status" value="1"/>
</dbReference>
<evidence type="ECO:0000313" key="5">
    <source>
        <dbReference type="EMBL" id="MCW7754455.1"/>
    </source>
</evidence>
<protein>
    <submittedName>
        <fullName evidence="5">EAL domain-containing protein</fullName>
    </submittedName>
</protein>
<keyword evidence="1" id="KW-0597">Phosphoprotein</keyword>
<gene>
    <name evidence="5" type="ORF">OOT00_10705</name>
</gene>
<dbReference type="InterPro" id="IPR029787">
    <property type="entry name" value="Nucleotide_cyclase"/>
</dbReference>
<proteinExistence type="predicted"/>
<dbReference type="EMBL" id="JAPFPW010000012">
    <property type="protein sequence ID" value="MCW7754455.1"/>
    <property type="molecule type" value="Genomic_DNA"/>
</dbReference>
<evidence type="ECO:0000256" key="1">
    <source>
        <dbReference type="PROSITE-ProRule" id="PRU00169"/>
    </source>
</evidence>